<protein>
    <submittedName>
        <fullName evidence="2">Uncharacterized protein</fullName>
    </submittedName>
</protein>
<dbReference type="Proteomes" id="UP000007148">
    <property type="component" value="Unassembled WGS sequence"/>
</dbReference>
<organism evidence="2 3">
    <name type="scientific">Serendipita indica (strain DSM 11827)</name>
    <name type="common">Root endophyte fungus</name>
    <name type="synonym">Piriformospora indica</name>
    <dbReference type="NCBI Taxonomy" id="1109443"/>
    <lineage>
        <taxon>Eukaryota</taxon>
        <taxon>Fungi</taxon>
        <taxon>Dikarya</taxon>
        <taxon>Basidiomycota</taxon>
        <taxon>Agaricomycotina</taxon>
        <taxon>Agaricomycetes</taxon>
        <taxon>Sebacinales</taxon>
        <taxon>Serendipitaceae</taxon>
        <taxon>Serendipita</taxon>
    </lineage>
</organism>
<gene>
    <name evidence="2" type="ORF">PIIN_05163</name>
</gene>
<keyword evidence="3" id="KW-1185">Reference proteome</keyword>
<accession>G4TIT1</accession>
<proteinExistence type="predicted"/>
<dbReference type="OrthoDB" id="3140704at2759"/>
<feature type="compositionally biased region" description="Polar residues" evidence="1">
    <location>
        <begin position="135"/>
        <end position="145"/>
    </location>
</feature>
<feature type="compositionally biased region" description="Polar residues" evidence="1">
    <location>
        <begin position="107"/>
        <end position="123"/>
    </location>
</feature>
<name>G4TIT1_SERID</name>
<evidence type="ECO:0000256" key="1">
    <source>
        <dbReference type="SAM" id="MobiDB-lite"/>
    </source>
</evidence>
<comment type="caution">
    <text evidence="2">The sequence shown here is derived from an EMBL/GenBank/DDBJ whole genome shotgun (WGS) entry which is preliminary data.</text>
</comment>
<feature type="region of interest" description="Disordered" evidence="1">
    <location>
        <begin position="107"/>
        <end position="145"/>
    </location>
</feature>
<evidence type="ECO:0000313" key="3">
    <source>
        <dbReference type="Proteomes" id="UP000007148"/>
    </source>
</evidence>
<reference evidence="2 3" key="1">
    <citation type="journal article" date="2011" name="PLoS Pathog.">
        <title>Endophytic Life Strategies Decoded by Genome and Transcriptome Analyses of the Mutualistic Root Symbiont Piriformospora indica.</title>
        <authorList>
            <person name="Zuccaro A."/>
            <person name="Lahrmann U."/>
            <person name="Guldener U."/>
            <person name="Langen G."/>
            <person name="Pfiffi S."/>
            <person name="Biedenkopf D."/>
            <person name="Wong P."/>
            <person name="Samans B."/>
            <person name="Grimm C."/>
            <person name="Basiewicz M."/>
            <person name="Murat C."/>
            <person name="Martin F."/>
            <person name="Kogel K.H."/>
        </authorList>
    </citation>
    <scope>NUCLEOTIDE SEQUENCE [LARGE SCALE GENOMIC DNA]</scope>
    <source>
        <strain evidence="2 3">DSM 11827</strain>
    </source>
</reference>
<dbReference type="HOGENOM" id="CLU_1343729_0_0_1"/>
<sequence>MQQGTLNPAVLKSSPLRQLYEVLSVFERNRDWSIVARRQLIDQVSARLPQLHQPDVFLLHSLLEEIGIDPASTEGLGRSSSTVSTIGGGSNATLDALDSVPSISQFSRSSSLPRLQTQTQSPQGLFAQPPPPTALQATDDSGSPVLTPQVAGEMTPQEMSAFVMLKMFGDLSEQRIESWGRIAKQLIVTQPMDGFVAKEEELVR</sequence>
<dbReference type="EMBL" id="CAFZ01000111">
    <property type="protein sequence ID" value="CCA71226.1"/>
    <property type="molecule type" value="Genomic_DNA"/>
</dbReference>
<dbReference type="AlphaFoldDB" id="G4TIT1"/>
<evidence type="ECO:0000313" key="2">
    <source>
        <dbReference type="EMBL" id="CCA71226.1"/>
    </source>
</evidence>
<dbReference type="InParanoid" id="G4TIT1"/>